<evidence type="ECO:0000313" key="4">
    <source>
        <dbReference type="Proteomes" id="UP000217250"/>
    </source>
</evidence>
<dbReference type="RefSeq" id="WP_095909184.1">
    <property type="nucleotide sequence ID" value="NZ_CAUPXI010000018.1"/>
</dbReference>
<dbReference type="SUPFAM" id="SSF46565">
    <property type="entry name" value="Chaperone J-domain"/>
    <property type="match status" value="1"/>
</dbReference>
<name>A0A250FKW1_9FLAO</name>
<dbReference type="OrthoDB" id="9779622at2"/>
<organism evidence="3 4">
    <name type="scientific">Capnocytophaga gingivalis</name>
    <dbReference type="NCBI Taxonomy" id="1017"/>
    <lineage>
        <taxon>Bacteria</taxon>
        <taxon>Pseudomonadati</taxon>
        <taxon>Bacteroidota</taxon>
        <taxon>Flavobacteriia</taxon>
        <taxon>Flavobacteriales</taxon>
        <taxon>Flavobacteriaceae</taxon>
        <taxon>Capnocytophaga</taxon>
    </lineage>
</organism>
<evidence type="ECO:0000313" key="3">
    <source>
        <dbReference type="EMBL" id="ATA85681.1"/>
    </source>
</evidence>
<dbReference type="Gene3D" id="1.10.287.110">
    <property type="entry name" value="DnaJ domain"/>
    <property type="match status" value="1"/>
</dbReference>
<dbReference type="Pfam" id="PF00226">
    <property type="entry name" value="DnaJ"/>
    <property type="match status" value="1"/>
</dbReference>
<dbReference type="EMBL" id="CP022386">
    <property type="protein sequence ID" value="ATA85681.1"/>
    <property type="molecule type" value="Genomic_DNA"/>
</dbReference>
<dbReference type="AlphaFoldDB" id="A0A250FKW1"/>
<dbReference type="Gene3D" id="1.10.3680.10">
    <property type="entry name" value="TerB-like"/>
    <property type="match status" value="1"/>
</dbReference>
<proteinExistence type="predicted"/>
<dbReference type="InterPro" id="IPR029024">
    <property type="entry name" value="TerB-like"/>
</dbReference>
<dbReference type="InterPro" id="IPR007791">
    <property type="entry name" value="DjlA_N"/>
</dbReference>
<feature type="domain" description="J" evidence="2">
    <location>
        <begin position="192"/>
        <end position="254"/>
    </location>
</feature>
<dbReference type="InterPro" id="IPR036869">
    <property type="entry name" value="J_dom_sf"/>
</dbReference>
<dbReference type="PROSITE" id="PS50076">
    <property type="entry name" value="DNAJ_2"/>
    <property type="match status" value="1"/>
</dbReference>
<dbReference type="Pfam" id="PF05099">
    <property type="entry name" value="TerB"/>
    <property type="match status" value="1"/>
</dbReference>
<sequence length="255" mass="29240">MSRIVEKYLEYIVAVVIGVITRNIWIAIAVLCLGLLLRLTLFKGRGSNQVNLNPQRALEGGFNPTDFELNLLSLCALVIKADGTGPTQKELDYVRYKFVSLYGKEKANEIFRAFNQIKQAEVPVTRICLYIRARTNYEARLSIIHFLFDIASLDGRIKEAEMALLERINKNLNIDSSDFESVKAMFRQEKDDDYAILGISKDASEADIKKAYRDMVKKYHPDRINTDDVAIRKGAEEKFKRIQEAYDSIQKQRGF</sequence>
<evidence type="ECO:0000259" key="2">
    <source>
        <dbReference type="PROSITE" id="PS50076"/>
    </source>
</evidence>
<dbReference type="SMART" id="SM00271">
    <property type="entry name" value="DnaJ"/>
    <property type="match status" value="1"/>
</dbReference>
<dbReference type="GeneID" id="84806960"/>
<dbReference type="InterPro" id="IPR050817">
    <property type="entry name" value="DjlA_DnaK_co-chaperone"/>
</dbReference>
<dbReference type="InterPro" id="IPR001623">
    <property type="entry name" value="DnaJ_domain"/>
</dbReference>
<dbReference type="Proteomes" id="UP000217250">
    <property type="component" value="Chromosome"/>
</dbReference>
<accession>A0A250FKW1</accession>
<keyword evidence="1" id="KW-0472">Membrane</keyword>
<keyword evidence="1" id="KW-1133">Transmembrane helix</keyword>
<keyword evidence="1" id="KW-0812">Transmembrane</keyword>
<gene>
    <name evidence="3" type="ORF">CGC50_00050</name>
</gene>
<evidence type="ECO:0000256" key="1">
    <source>
        <dbReference type="SAM" id="Phobius"/>
    </source>
</evidence>
<reference evidence="4" key="1">
    <citation type="submission" date="2017-06" db="EMBL/GenBank/DDBJ databases">
        <title>Capnocytophaga spp. assemblies.</title>
        <authorList>
            <person name="Gulvik C.A."/>
        </authorList>
    </citation>
    <scope>NUCLEOTIDE SEQUENCE [LARGE SCALE GENOMIC DNA]</scope>
    <source>
        <strain evidence="4">H1496</strain>
    </source>
</reference>
<protein>
    <submittedName>
        <fullName evidence="3">Molecular chaperone DjlA</fullName>
    </submittedName>
</protein>
<feature type="transmembrane region" description="Helical" evidence="1">
    <location>
        <begin position="12"/>
        <end position="37"/>
    </location>
</feature>
<dbReference type="CDD" id="cd06257">
    <property type="entry name" value="DnaJ"/>
    <property type="match status" value="1"/>
</dbReference>
<dbReference type="KEGG" id="cgh:CGC50_00050"/>
<dbReference type="PRINTS" id="PR00625">
    <property type="entry name" value="JDOMAIN"/>
</dbReference>
<dbReference type="PANTHER" id="PTHR24074">
    <property type="entry name" value="CO-CHAPERONE PROTEIN DJLA"/>
    <property type="match status" value="1"/>
</dbReference>